<evidence type="ECO:0000313" key="6">
    <source>
        <dbReference type="EMBL" id="WPG99736.1"/>
    </source>
</evidence>
<comment type="subcellular location">
    <subcellularLocation>
        <location evidence="1">Nucleus</location>
    </subcellularLocation>
</comment>
<dbReference type="PANTHER" id="PTHR13026:SF0">
    <property type="entry name" value="RIBOSOMAL RNA PROCESSING 1B"/>
    <property type="match status" value="1"/>
</dbReference>
<dbReference type="GO" id="GO:0006364">
    <property type="term" value="P:rRNA processing"/>
    <property type="evidence" value="ECO:0007669"/>
    <property type="project" value="UniProtKB-KW"/>
</dbReference>
<feature type="compositionally biased region" description="Acidic residues" evidence="5">
    <location>
        <begin position="242"/>
        <end position="254"/>
    </location>
</feature>
<keyword evidence="7" id="KW-1185">Reference proteome</keyword>
<comment type="similarity">
    <text evidence="2">Belongs to the RRP1 family.</text>
</comment>
<evidence type="ECO:0000256" key="5">
    <source>
        <dbReference type="SAM" id="MobiDB-lite"/>
    </source>
</evidence>
<name>A0AAQ3M2D8_9PEZI</name>
<keyword evidence="3" id="KW-0698">rRNA processing</keyword>
<accession>A0AAQ3M2D8</accession>
<keyword evidence="4" id="KW-0539">Nucleus</keyword>
<protein>
    <submittedName>
        <fullName evidence="6">Uncharacterized protein</fullName>
    </submittedName>
</protein>
<dbReference type="GO" id="GO:0030688">
    <property type="term" value="C:preribosome, small subunit precursor"/>
    <property type="evidence" value="ECO:0007669"/>
    <property type="project" value="InterPro"/>
</dbReference>
<dbReference type="Proteomes" id="UP001303373">
    <property type="component" value="Chromosome 3"/>
</dbReference>
<dbReference type="AlphaFoldDB" id="A0AAQ3M2D8"/>
<evidence type="ECO:0000256" key="2">
    <source>
        <dbReference type="ARBA" id="ARBA00006374"/>
    </source>
</evidence>
<dbReference type="PANTHER" id="PTHR13026">
    <property type="entry name" value="NNP-1 PROTEIN NOVEL NUCLEAR PROTEIN 1 NOP52"/>
    <property type="match status" value="1"/>
</dbReference>
<dbReference type="Pfam" id="PF05997">
    <property type="entry name" value="Nop52"/>
    <property type="match status" value="1"/>
</dbReference>
<evidence type="ECO:0000256" key="4">
    <source>
        <dbReference type="ARBA" id="ARBA00023242"/>
    </source>
</evidence>
<evidence type="ECO:0000313" key="7">
    <source>
        <dbReference type="Proteomes" id="UP001303373"/>
    </source>
</evidence>
<feature type="compositionally biased region" description="Basic and acidic residues" evidence="5">
    <location>
        <begin position="215"/>
        <end position="225"/>
    </location>
</feature>
<reference evidence="6 7" key="1">
    <citation type="submission" date="2023-11" db="EMBL/GenBank/DDBJ databases">
        <title>An acidophilic fungus is an integral part of prey digestion in a carnivorous sundew plant.</title>
        <authorList>
            <person name="Tsai I.J."/>
        </authorList>
    </citation>
    <scope>NUCLEOTIDE SEQUENCE [LARGE SCALE GENOMIC DNA]</scope>
    <source>
        <strain evidence="6">169a</strain>
    </source>
</reference>
<sequence>MPSATSAQPSNPFIKQLASSNRTERDRALSSLRTYLHRTKSFTATDFLKLWKGLFYCMWMSDKPRNQQRLARDLAELLDAVTSRANFLGFLEAFWTTMAREWQVIDSLRMDKYLYLVRCYVNKGFEHVGRKDWGDEEFLEQYLEVMKSVPFNARDGKIPNGLRYHVIDIYVDELDKVDTKRNVPLEKVIKPLKQLGIDTPTKAVRSRVNEALEDERLSDWQKVDKDEDESEDKEGSAQANESEGDDEEFGGFDD</sequence>
<gene>
    <name evidence="6" type="ORF">R9X50_00255500</name>
</gene>
<organism evidence="6 7">
    <name type="scientific">Acrodontium crateriforme</name>
    <dbReference type="NCBI Taxonomy" id="150365"/>
    <lineage>
        <taxon>Eukaryota</taxon>
        <taxon>Fungi</taxon>
        <taxon>Dikarya</taxon>
        <taxon>Ascomycota</taxon>
        <taxon>Pezizomycotina</taxon>
        <taxon>Dothideomycetes</taxon>
        <taxon>Dothideomycetidae</taxon>
        <taxon>Mycosphaerellales</taxon>
        <taxon>Teratosphaeriaceae</taxon>
        <taxon>Acrodontium</taxon>
    </lineage>
</organism>
<feature type="region of interest" description="Disordered" evidence="5">
    <location>
        <begin position="215"/>
        <end position="254"/>
    </location>
</feature>
<dbReference type="EMBL" id="CP138582">
    <property type="protein sequence ID" value="WPG99736.1"/>
    <property type="molecule type" value="Genomic_DNA"/>
</dbReference>
<proteinExistence type="inferred from homology"/>
<dbReference type="InterPro" id="IPR010301">
    <property type="entry name" value="RRP1"/>
</dbReference>
<evidence type="ECO:0000256" key="3">
    <source>
        <dbReference type="ARBA" id="ARBA00022552"/>
    </source>
</evidence>
<dbReference type="GO" id="GO:0005634">
    <property type="term" value="C:nucleus"/>
    <property type="evidence" value="ECO:0007669"/>
    <property type="project" value="UniProtKB-SubCell"/>
</dbReference>
<evidence type="ECO:0000256" key="1">
    <source>
        <dbReference type="ARBA" id="ARBA00004123"/>
    </source>
</evidence>